<dbReference type="PANTHER" id="PTHR30636:SF3">
    <property type="entry name" value="UPF0701 PROTEIN YICC"/>
    <property type="match status" value="1"/>
</dbReference>
<feature type="domain" description="Endoribonuclease YicC-like N-terminal" evidence="6">
    <location>
        <begin position="4"/>
        <end position="158"/>
    </location>
</feature>
<comment type="similarity">
    <text evidence="5">Belongs to the YicC/YloC family.</text>
</comment>
<dbReference type="InterPro" id="IPR005229">
    <property type="entry name" value="YicC/YloC-like"/>
</dbReference>
<dbReference type="GO" id="GO:0004521">
    <property type="term" value="F:RNA endonuclease activity"/>
    <property type="evidence" value="ECO:0007669"/>
    <property type="project" value="InterPro"/>
</dbReference>
<dbReference type="PANTHER" id="PTHR30636">
    <property type="entry name" value="UPF0701 PROTEIN YICC"/>
    <property type="match status" value="1"/>
</dbReference>
<keyword evidence="2" id="KW-0540">Nuclease</keyword>
<keyword evidence="3" id="KW-0255">Endonuclease</keyword>
<gene>
    <name evidence="8" type="ORF">SAMN02745751_00937</name>
</gene>
<protein>
    <submittedName>
        <fullName evidence="8">TIGR00255 family protein</fullName>
    </submittedName>
</protein>
<sequence length="295" mass="34135">MNFVSSMTGFGKGEYSNEKIKFSVETKTINNRYNDINIRTPKYIRSFEDKIRRMVKKRISRGRVDVSVTYEMLKDSDVEVKANVSVAMMYKKAVEELSVALNLEEALSLDTYLKLPDILEIRKSEENEDETWLILEEAVENSIKDLIDMRNIEGEELKNDIIKQSHRIDVLIDEIEGYAGTVVEEYKLKLENRINELLADKYAIDDSKLSNEIVFFADRADINEEIVRLRSHIKQLVETLDKGGVIGRKLDFILQEINREANTIASKSSSVDITQRAVEVKNCIERMREQVQNIE</sequence>
<evidence type="ECO:0000256" key="1">
    <source>
        <dbReference type="ARBA" id="ARBA00001968"/>
    </source>
</evidence>
<proteinExistence type="inferred from homology"/>
<keyword evidence="4" id="KW-0378">Hydrolase</keyword>
<dbReference type="STRING" id="1121476.SAMN02745751_00937"/>
<evidence type="ECO:0000313" key="9">
    <source>
        <dbReference type="Proteomes" id="UP000184052"/>
    </source>
</evidence>
<dbReference type="OrthoDB" id="9771229at2"/>
<dbReference type="RefSeq" id="WP_073047901.1">
    <property type="nucleotide sequence ID" value="NZ_FQZL01000006.1"/>
</dbReference>
<dbReference type="EMBL" id="FQZL01000006">
    <property type="protein sequence ID" value="SHI73266.1"/>
    <property type="molecule type" value="Genomic_DNA"/>
</dbReference>
<reference evidence="8 9" key="1">
    <citation type="submission" date="2016-11" db="EMBL/GenBank/DDBJ databases">
        <authorList>
            <person name="Jaros S."/>
            <person name="Januszkiewicz K."/>
            <person name="Wedrychowicz H."/>
        </authorList>
    </citation>
    <scope>NUCLEOTIDE SEQUENCE [LARGE SCALE GENOMIC DNA]</scope>
    <source>
        <strain evidence="8 9">DSM 17477</strain>
    </source>
</reference>
<organism evidence="8 9">
    <name type="scientific">Dethiosulfatibacter aminovorans DSM 17477</name>
    <dbReference type="NCBI Taxonomy" id="1121476"/>
    <lineage>
        <taxon>Bacteria</taxon>
        <taxon>Bacillati</taxon>
        <taxon>Bacillota</taxon>
        <taxon>Tissierellia</taxon>
        <taxon>Dethiosulfatibacter</taxon>
    </lineage>
</organism>
<dbReference type="GO" id="GO:0016787">
    <property type="term" value="F:hydrolase activity"/>
    <property type="evidence" value="ECO:0007669"/>
    <property type="project" value="UniProtKB-KW"/>
</dbReference>
<evidence type="ECO:0000256" key="4">
    <source>
        <dbReference type="ARBA" id="ARBA00022801"/>
    </source>
</evidence>
<name>A0A1M6DJ31_9FIRM</name>
<dbReference type="InterPro" id="IPR013527">
    <property type="entry name" value="YicC-like_N"/>
</dbReference>
<evidence type="ECO:0000256" key="2">
    <source>
        <dbReference type="ARBA" id="ARBA00022722"/>
    </source>
</evidence>
<dbReference type="NCBIfam" id="TIGR00255">
    <property type="entry name" value="YicC/YloC family endoribonuclease"/>
    <property type="match status" value="1"/>
</dbReference>
<feature type="domain" description="Endoribonuclease YicC-like C-terminal" evidence="7">
    <location>
        <begin position="177"/>
        <end position="295"/>
    </location>
</feature>
<evidence type="ECO:0000313" key="8">
    <source>
        <dbReference type="EMBL" id="SHI73266.1"/>
    </source>
</evidence>
<dbReference type="AlphaFoldDB" id="A0A1M6DJ31"/>
<evidence type="ECO:0000259" key="6">
    <source>
        <dbReference type="Pfam" id="PF03755"/>
    </source>
</evidence>
<accession>A0A1M6DJ31</accession>
<dbReference type="InterPro" id="IPR013551">
    <property type="entry name" value="YicC-like_C"/>
</dbReference>
<comment type="cofactor">
    <cofactor evidence="1">
        <name>a divalent metal cation</name>
        <dbReference type="ChEBI" id="CHEBI:60240"/>
    </cofactor>
</comment>
<dbReference type="Proteomes" id="UP000184052">
    <property type="component" value="Unassembled WGS sequence"/>
</dbReference>
<evidence type="ECO:0000256" key="3">
    <source>
        <dbReference type="ARBA" id="ARBA00022759"/>
    </source>
</evidence>
<dbReference type="Pfam" id="PF03755">
    <property type="entry name" value="YicC-like_N"/>
    <property type="match status" value="1"/>
</dbReference>
<dbReference type="Pfam" id="PF08340">
    <property type="entry name" value="YicC-like_C"/>
    <property type="match status" value="1"/>
</dbReference>
<evidence type="ECO:0000259" key="7">
    <source>
        <dbReference type="Pfam" id="PF08340"/>
    </source>
</evidence>
<evidence type="ECO:0000256" key="5">
    <source>
        <dbReference type="ARBA" id="ARBA00035648"/>
    </source>
</evidence>
<keyword evidence="9" id="KW-1185">Reference proteome</keyword>